<dbReference type="AlphaFoldDB" id="A0A8T2FLK9"/>
<dbReference type="GO" id="GO:0000139">
    <property type="term" value="C:Golgi membrane"/>
    <property type="evidence" value="ECO:0007669"/>
    <property type="project" value="TreeGrafter"/>
</dbReference>
<comment type="subcellular location">
    <subcellularLocation>
        <location evidence="1">Membrane</location>
        <topology evidence="1">Multi-pass membrane protein</topology>
    </subcellularLocation>
</comment>
<keyword evidence="3" id="KW-0812">Transmembrane</keyword>
<evidence type="ECO:0000256" key="5">
    <source>
        <dbReference type="ARBA" id="ARBA00023136"/>
    </source>
</evidence>
<keyword evidence="4" id="KW-1133">Transmembrane helix</keyword>
<dbReference type="InterPro" id="IPR004932">
    <property type="entry name" value="Rer1"/>
</dbReference>
<dbReference type="PANTHER" id="PTHR10743:SF17">
    <property type="entry name" value="PROTEIN RER1A"/>
    <property type="match status" value="1"/>
</dbReference>
<evidence type="ECO:0000256" key="4">
    <source>
        <dbReference type="ARBA" id="ARBA00022989"/>
    </source>
</evidence>
<keyword evidence="7" id="KW-1185">Reference proteome</keyword>
<name>A0A8T2FLK9_9BRAS</name>
<reference evidence="6 7" key="1">
    <citation type="submission" date="2020-12" db="EMBL/GenBank/DDBJ databases">
        <title>Concerted genomic and epigenomic changes stabilize Arabidopsis allopolyploids.</title>
        <authorList>
            <person name="Chen Z."/>
        </authorList>
    </citation>
    <scope>NUCLEOTIDE SEQUENCE [LARGE SCALE GENOMIC DNA]</scope>
    <source>
        <strain evidence="6">Allo738</strain>
        <tissue evidence="6">Leaf</tissue>
    </source>
</reference>
<keyword evidence="5" id="KW-0472">Membrane</keyword>
<dbReference type="EMBL" id="JAEFBK010000002">
    <property type="protein sequence ID" value="KAG7636329.1"/>
    <property type="molecule type" value="Genomic_DNA"/>
</dbReference>
<dbReference type="Proteomes" id="UP000694240">
    <property type="component" value="Chromosome 2"/>
</dbReference>
<dbReference type="PANTHER" id="PTHR10743">
    <property type="entry name" value="PROTEIN RER1"/>
    <property type="match status" value="1"/>
</dbReference>
<evidence type="ECO:0000313" key="6">
    <source>
        <dbReference type="EMBL" id="KAG7636329.1"/>
    </source>
</evidence>
<proteinExistence type="inferred from homology"/>
<evidence type="ECO:0000256" key="3">
    <source>
        <dbReference type="ARBA" id="ARBA00022692"/>
    </source>
</evidence>
<accession>A0A8T2FLK9</accession>
<gene>
    <name evidence="6" type="ORF">ISN45_At02g009750</name>
</gene>
<comment type="caution">
    <text evidence="6">The sequence shown here is derived from an EMBL/GenBank/DDBJ whole genome shotgun (WGS) entry which is preliminary data.</text>
</comment>
<evidence type="ECO:0000256" key="2">
    <source>
        <dbReference type="ARBA" id="ARBA00006070"/>
    </source>
</evidence>
<sequence>MILLDISVLMEGVGGDAASMASSPVQQRANEAWRLYQYYLDKTKPHALTGFLSPLVDPELDTSDGPMLPTKGSDEFKPFIRWLPEFKFCLFYWIALFVLTMTRQIEHMIKYKYIPFNLGKQKYGGKKASGSSSSRED</sequence>
<dbReference type="GO" id="GO:0006890">
    <property type="term" value="P:retrograde vesicle-mediated transport, Golgi to endoplasmic reticulum"/>
    <property type="evidence" value="ECO:0007669"/>
    <property type="project" value="TreeGrafter"/>
</dbReference>
<evidence type="ECO:0000256" key="1">
    <source>
        <dbReference type="ARBA" id="ARBA00004141"/>
    </source>
</evidence>
<evidence type="ECO:0000313" key="7">
    <source>
        <dbReference type="Proteomes" id="UP000694240"/>
    </source>
</evidence>
<protein>
    <submittedName>
        <fullName evidence="6">Retrieval of early ER protein Rer1</fullName>
    </submittedName>
</protein>
<comment type="similarity">
    <text evidence="2">Belongs to the RER1 family.</text>
</comment>
<dbReference type="GO" id="GO:0005783">
    <property type="term" value="C:endoplasmic reticulum"/>
    <property type="evidence" value="ECO:0007669"/>
    <property type="project" value="GOC"/>
</dbReference>
<organism evidence="6 7">
    <name type="scientific">Arabidopsis thaliana x Arabidopsis arenosa</name>
    <dbReference type="NCBI Taxonomy" id="1240361"/>
    <lineage>
        <taxon>Eukaryota</taxon>
        <taxon>Viridiplantae</taxon>
        <taxon>Streptophyta</taxon>
        <taxon>Embryophyta</taxon>
        <taxon>Tracheophyta</taxon>
        <taxon>Spermatophyta</taxon>
        <taxon>Magnoliopsida</taxon>
        <taxon>eudicotyledons</taxon>
        <taxon>Gunneridae</taxon>
        <taxon>Pentapetalae</taxon>
        <taxon>rosids</taxon>
        <taxon>malvids</taxon>
        <taxon>Brassicales</taxon>
        <taxon>Brassicaceae</taxon>
        <taxon>Camelineae</taxon>
        <taxon>Arabidopsis</taxon>
    </lineage>
</organism>
<dbReference type="Pfam" id="PF03248">
    <property type="entry name" value="Rer1"/>
    <property type="match status" value="2"/>
</dbReference>
<dbReference type="GO" id="GO:0006621">
    <property type="term" value="P:protein retention in ER lumen"/>
    <property type="evidence" value="ECO:0007669"/>
    <property type="project" value="TreeGrafter"/>
</dbReference>